<feature type="compositionally biased region" description="Acidic residues" evidence="1">
    <location>
        <begin position="92"/>
        <end position="107"/>
    </location>
</feature>
<feature type="region of interest" description="Disordered" evidence="1">
    <location>
        <begin position="69"/>
        <end position="121"/>
    </location>
</feature>
<keyword evidence="3" id="KW-1185">Reference proteome</keyword>
<comment type="caution">
    <text evidence="2">The sequence shown here is derived from an EMBL/GenBank/DDBJ whole genome shotgun (WGS) entry which is preliminary data.</text>
</comment>
<name>A0ABV7HD18_9GAMM</name>
<evidence type="ECO:0000313" key="2">
    <source>
        <dbReference type="EMBL" id="MFC3151788.1"/>
    </source>
</evidence>
<dbReference type="EMBL" id="JBHRSZ010000004">
    <property type="protein sequence ID" value="MFC3151788.1"/>
    <property type="molecule type" value="Genomic_DNA"/>
</dbReference>
<organism evidence="2 3">
    <name type="scientific">Litoribrevibacter euphylliae</name>
    <dbReference type="NCBI Taxonomy" id="1834034"/>
    <lineage>
        <taxon>Bacteria</taxon>
        <taxon>Pseudomonadati</taxon>
        <taxon>Pseudomonadota</taxon>
        <taxon>Gammaproteobacteria</taxon>
        <taxon>Oceanospirillales</taxon>
        <taxon>Oceanospirillaceae</taxon>
        <taxon>Litoribrevibacter</taxon>
    </lineage>
</organism>
<proteinExistence type="predicted"/>
<protein>
    <recommendedName>
        <fullName evidence="4">Zinc finger/thioredoxin putative domain-containing protein</fullName>
    </recommendedName>
</protein>
<reference evidence="3" key="1">
    <citation type="journal article" date="2019" name="Int. J. Syst. Evol. Microbiol.">
        <title>The Global Catalogue of Microorganisms (GCM) 10K type strain sequencing project: providing services to taxonomists for standard genome sequencing and annotation.</title>
        <authorList>
            <consortium name="The Broad Institute Genomics Platform"/>
            <consortium name="The Broad Institute Genome Sequencing Center for Infectious Disease"/>
            <person name="Wu L."/>
            <person name="Ma J."/>
        </authorList>
    </citation>
    <scope>NUCLEOTIDE SEQUENCE [LARGE SCALE GENOMIC DNA]</scope>
    <source>
        <strain evidence="3">KCTC 52438</strain>
    </source>
</reference>
<dbReference type="Proteomes" id="UP001595476">
    <property type="component" value="Unassembled WGS sequence"/>
</dbReference>
<evidence type="ECO:0008006" key="4">
    <source>
        <dbReference type="Google" id="ProtNLM"/>
    </source>
</evidence>
<dbReference type="RefSeq" id="WP_386721210.1">
    <property type="nucleotide sequence ID" value="NZ_JBHRSZ010000004.1"/>
</dbReference>
<sequence>MATQNRPVIGYIPCSECGRRASVHQAARGKGRFLYTRCDECGCDQRTGKAVQTRLYYGMERVVDDVEIKRPANVPEEQPENLESSKVPAVLEEPETQPDEPELEPETTEPPQPKKEPKGAGMATAAILGVGLGFCLKIFTGGAI</sequence>
<gene>
    <name evidence="2" type="ORF">ACFOEK_12180</name>
</gene>
<evidence type="ECO:0000256" key="1">
    <source>
        <dbReference type="SAM" id="MobiDB-lite"/>
    </source>
</evidence>
<evidence type="ECO:0000313" key="3">
    <source>
        <dbReference type="Proteomes" id="UP001595476"/>
    </source>
</evidence>
<accession>A0ABV7HD18</accession>